<dbReference type="EMBL" id="JBBNAE010000010">
    <property type="protein sequence ID" value="KAK9091758.1"/>
    <property type="molecule type" value="Genomic_DNA"/>
</dbReference>
<reference evidence="1 2" key="1">
    <citation type="submission" date="2024-01" db="EMBL/GenBank/DDBJ databases">
        <title>Genome assemblies of Stephania.</title>
        <authorList>
            <person name="Yang L."/>
        </authorList>
    </citation>
    <scope>NUCLEOTIDE SEQUENCE [LARGE SCALE GENOMIC DNA]</scope>
    <source>
        <strain evidence="1">QJT</strain>
        <tissue evidence="1">Leaf</tissue>
    </source>
</reference>
<protein>
    <submittedName>
        <fullName evidence="1">Uncharacterized protein</fullName>
    </submittedName>
</protein>
<dbReference type="Proteomes" id="UP001417504">
    <property type="component" value="Unassembled WGS sequence"/>
</dbReference>
<gene>
    <name evidence="1" type="ORF">Sjap_024935</name>
</gene>
<evidence type="ECO:0000313" key="2">
    <source>
        <dbReference type="Proteomes" id="UP001417504"/>
    </source>
</evidence>
<organism evidence="1 2">
    <name type="scientific">Stephania japonica</name>
    <dbReference type="NCBI Taxonomy" id="461633"/>
    <lineage>
        <taxon>Eukaryota</taxon>
        <taxon>Viridiplantae</taxon>
        <taxon>Streptophyta</taxon>
        <taxon>Embryophyta</taxon>
        <taxon>Tracheophyta</taxon>
        <taxon>Spermatophyta</taxon>
        <taxon>Magnoliopsida</taxon>
        <taxon>Ranunculales</taxon>
        <taxon>Menispermaceae</taxon>
        <taxon>Menispermoideae</taxon>
        <taxon>Cissampelideae</taxon>
        <taxon>Stephania</taxon>
    </lineage>
</organism>
<proteinExistence type="predicted"/>
<keyword evidence="2" id="KW-1185">Reference proteome</keyword>
<name>A0AAP0EJN7_9MAGN</name>
<dbReference type="AlphaFoldDB" id="A0AAP0EJN7"/>
<evidence type="ECO:0000313" key="1">
    <source>
        <dbReference type="EMBL" id="KAK9091758.1"/>
    </source>
</evidence>
<comment type="caution">
    <text evidence="1">The sequence shown here is derived from an EMBL/GenBank/DDBJ whole genome shotgun (WGS) entry which is preliminary data.</text>
</comment>
<sequence>MRGLYVGYGDSVEKCACGYVALMEISRMPAIVRAFTSPKWIADLFDVSSTIECFRAVGESVIWVVTARDIYNDDDDDDYGEEAVE</sequence>
<accession>A0AAP0EJN7</accession>